<evidence type="ECO:0000313" key="2">
    <source>
        <dbReference type="Proteomes" id="UP001631969"/>
    </source>
</evidence>
<sequence length="400" mass="42361">MTSSSSLPGEKKLSMTSGWTIVIGIILISLTMRSPITSVGPLLSSIREALGLTNTVAGLITALPLLAFCALSPFAPGLSRRFGLEKVLLYSLFVLMAGFAVRLMPATVPLIGGTVLIGLAIAVFNVLLPSLVKRDFPLQVGIMTGVYTVSMNLCGALASGTSVPLSRSLGWNGALGIWGVLVPISALFWFLQIRSGRGASGLMPGAVKRRSLWRSPLAWTVALFMGMQSLVFYVTISWFPDLLVSRGLSDSSAGWMISLLQLSQLPVTFLVPILAGRMKNQRLLVAIMAVLMLASLGGLYLDLGGNTLIPLWIIFLGIGGGTSFALAMIFLTLRTKDAQDAASLSGMSQAVGYLLAASGPTLFGWLHDVTGGWSIPLLLLLVVTGLMFLCGWGASRNRTV</sequence>
<reference evidence="1" key="1">
    <citation type="submission" date="2024-12" db="EMBL/GenBank/DDBJ databases">
        <authorList>
            <person name="Wu N."/>
        </authorList>
    </citation>
    <scope>NUCLEOTIDE SEQUENCE</scope>
    <source>
        <strain evidence="1">P15</strain>
    </source>
</reference>
<organism evidence="1 2">
    <name type="scientific">Paenibacillus mesotrionivorans</name>
    <dbReference type="NCBI Taxonomy" id="3160968"/>
    <lineage>
        <taxon>Bacteria</taxon>
        <taxon>Bacillati</taxon>
        <taxon>Bacillota</taxon>
        <taxon>Bacilli</taxon>
        <taxon>Bacillales</taxon>
        <taxon>Paenibacillaceae</taxon>
        <taxon>Paenibacillus</taxon>
    </lineage>
</organism>
<gene>
    <name evidence="1" type="ORF">ACI1P1_09775</name>
</gene>
<dbReference type="EMBL" id="JBJURJ010000005">
    <property type="protein sequence ID" value="MFM9328576.1"/>
    <property type="molecule type" value="Genomic_DNA"/>
</dbReference>
<name>A0ACC7NXZ2_9BACL</name>
<keyword evidence="2" id="KW-1185">Reference proteome</keyword>
<comment type="caution">
    <text evidence="1">The sequence shown here is derived from an EMBL/GenBank/DDBJ whole genome shotgun (WGS) entry which is preliminary data.</text>
</comment>
<dbReference type="Proteomes" id="UP001631969">
    <property type="component" value="Unassembled WGS sequence"/>
</dbReference>
<protein>
    <submittedName>
        <fullName evidence="1">CynX/NimT family MFS transporter</fullName>
    </submittedName>
</protein>
<proteinExistence type="predicted"/>
<accession>A0ACC7NXZ2</accession>
<evidence type="ECO:0000313" key="1">
    <source>
        <dbReference type="EMBL" id="MFM9328576.1"/>
    </source>
</evidence>